<evidence type="ECO:0000256" key="1">
    <source>
        <dbReference type="ARBA" id="ARBA00022741"/>
    </source>
</evidence>
<feature type="domain" description="DNA mismatch repair proteins mutS family" evidence="6">
    <location>
        <begin position="526"/>
        <end position="715"/>
    </location>
</feature>
<dbReference type="STRING" id="1157962.A0A250X6Q3"/>
<gene>
    <name evidence="7" type="ORF">CEUSTIGMA_g6195.t1</name>
</gene>
<dbReference type="SUPFAM" id="SSF52540">
    <property type="entry name" value="P-loop containing nucleoside triphosphate hydrolases"/>
    <property type="match status" value="1"/>
</dbReference>
<dbReference type="InterPro" id="IPR045076">
    <property type="entry name" value="MutS"/>
</dbReference>
<feature type="compositionally biased region" description="Polar residues" evidence="5">
    <location>
        <begin position="960"/>
        <end position="977"/>
    </location>
</feature>
<evidence type="ECO:0000259" key="6">
    <source>
        <dbReference type="SMART" id="SM00534"/>
    </source>
</evidence>
<dbReference type="GO" id="GO:0140664">
    <property type="term" value="F:ATP-dependent DNA damage sensor activity"/>
    <property type="evidence" value="ECO:0007669"/>
    <property type="project" value="InterPro"/>
</dbReference>
<reference evidence="7 8" key="1">
    <citation type="submission" date="2017-08" db="EMBL/GenBank/DDBJ databases">
        <title>Acidophilic green algal genome provides insights into adaptation to an acidic environment.</title>
        <authorList>
            <person name="Hirooka S."/>
            <person name="Hirose Y."/>
            <person name="Kanesaki Y."/>
            <person name="Higuchi S."/>
            <person name="Fujiwara T."/>
            <person name="Onuma R."/>
            <person name="Era A."/>
            <person name="Ohbayashi R."/>
            <person name="Uzuka A."/>
            <person name="Nozaki H."/>
            <person name="Yoshikawa H."/>
            <person name="Miyagishima S.Y."/>
        </authorList>
    </citation>
    <scope>NUCLEOTIDE SEQUENCE [LARGE SCALE GENOMIC DNA]</scope>
    <source>
        <strain evidence="7 8">NIES-2499</strain>
    </source>
</reference>
<feature type="region of interest" description="Disordered" evidence="5">
    <location>
        <begin position="447"/>
        <end position="474"/>
    </location>
</feature>
<dbReference type="GO" id="GO:0030983">
    <property type="term" value="F:mismatched DNA binding"/>
    <property type="evidence" value="ECO:0007669"/>
    <property type="project" value="InterPro"/>
</dbReference>
<dbReference type="Proteomes" id="UP000232323">
    <property type="component" value="Unassembled WGS sequence"/>
</dbReference>
<dbReference type="PANTHER" id="PTHR48466">
    <property type="entry name" value="OS10G0509000 PROTEIN-RELATED"/>
    <property type="match status" value="1"/>
</dbReference>
<keyword evidence="1" id="KW-0547">Nucleotide-binding</keyword>
<dbReference type="InterPro" id="IPR036187">
    <property type="entry name" value="DNA_mismatch_repair_MutS_sf"/>
</dbReference>
<evidence type="ECO:0000313" key="7">
    <source>
        <dbReference type="EMBL" id="GAX78758.1"/>
    </source>
</evidence>
<keyword evidence="2" id="KW-0067">ATP-binding</keyword>
<feature type="compositionally biased region" description="Acidic residues" evidence="5">
    <location>
        <begin position="1023"/>
        <end position="1032"/>
    </location>
</feature>
<feature type="region of interest" description="Disordered" evidence="5">
    <location>
        <begin position="1002"/>
        <end position="1032"/>
    </location>
</feature>
<dbReference type="GO" id="GO:0005524">
    <property type="term" value="F:ATP binding"/>
    <property type="evidence" value="ECO:0007669"/>
    <property type="project" value="UniProtKB-KW"/>
</dbReference>
<dbReference type="SUPFAM" id="SSF48334">
    <property type="entry name" value="DNA repair protein MutS, domain III"/>
    <property type="match status" value="1"/>
</dbReference>
<feature type="compositionally biased region" description="Basic and acidic residues" evidence="5">
    <location>
        <begin position="1134"/>
        <end position="1155"/>
    </location>
</feature>
<dbReference type="InterPro" id="IPR027417">
    <property type="entry name" value="P-loop_NTPase"/>
</dbReference>
<comment type="caution">
    <text evidence="7">The sequence shown here is derived from an EMBL/GenBank/DDBJ whole genome shotgun (WGS) entry which is preliminary data.</text>
</comment>
<feature type="compositionally biased region" description="Basic residues" evidence="5">
    <location>
        <begin position="1197"/>
        <end position="1209"/>
    </location>
</feature>
<sequence length="1209" mass="130106">MLQKRGTGECRLPCLGRLRAPNLFHSIRKSNTTLQYRIVCSPPALSTSWGSSSMPFDENLDDVGPAASATMKMLEWNSLCEQVAEFASTHVGRRLCLALQVPESISETEALLHETRAMTMLEYDFSTTLDFGGIATTEAESAIKRAAKGGLCSTSELKGAVSLFLGAEALKKQIVLSARVHEVQAREAASRRNTDMKAGGRNSGDAATSSVLTPLLRLLTGAVPAPSFCRNVRCAIDDEGRVVDAASEALSMQRGRVRAAEARLASLLRGYQGEVSEQSGRMCVVMIAGTKMPPGAMLLGSSAGGSMLYVEPPAAVPLNNDLGAARAQAEAAEEDVLHSLTGQLMGILTEAEACLQMVSRLDLLCAKTRYGAWLGAELPDVVPWDTVFHSRGSGGVQRFIRQEVMPDASGAEDEWDDRYMVRLRSLRHPLLYGSYLKQKQALEKRVRQEGGSIDKSLMGSQASAARSKGSHRMLSTRRENMFADSGLTAPKDGKGTAAGAGELTAQEQLAALSAPRPIDILIRRDTSAVIITGPNTGGKTAALKALGLTALMVRVGLPIPAEVPVALPAFSSVLADIGDEQSLTANLSTFSGHLKRIQALRAEADGKALVLLDELGTGTDPTEGAALGVALLRKMVSGGLGGGALIVATTHHSIMTGLKFEDQRFENASVEFDEVKLAPTYKLLWGIPGRSNALNIAERLGLDSDVVGAARQRMDTGAVAADSVITQLELLREKSEALSKLVMAQEQESRTLVRELELMEQEVDFKRAELGQARKNSLFEVWSRARERLKAVKEMKKKRQQGRLPSGVTLESLIGSQDSNIKSACGASSLTASVEKEVQVDSLEDAYRELEQLVRPSQEPSPEAVTAGLQERSLTGSAVLTIADYHEKDVSDVFDDLAGLYQQRMEVPEPAELTPGEVKYTKVVNAIEDFILDADTPGILQTAAGELDQDFMERDVNQALSEQEAPSTGVQNQQSISEEVGEDEDYLRLLSLVESTMLVDDSVKQTGGNHGSKGQHSQSPSDDGGEDGLLGDDDMAAFVSSLESMQISPSEMKDEDEADLASALLRQMEVLEATASSSSVRDGLRWSVDQQSKSSRSSGRSGRSGIGTNISTVADGPRMYSNFGKQPRYNEPADESREGDDRMEQSDSGYSREREEELDLDALVSNLEEDLLTLQACKLAGMSKSRASKGQSTSIKKAVHKTKERKTNA</sequence>
<dbReference type="Gene3D" id="3.40.50.300">
    <property type="entry name" value="P-loop containing nucleotide triphosphate hydrolases"/>
    <property type="match status" value="1"/>
</dbReference>
<keyword evidence="3" id="KW-0238">DNA-binding</keyword>
<feature type="region of interest" description="Disordered" evidence="5">
    <location>
        <begin position="1181"/>
        <end position="1209"/>
    </location>
</feature>
<keyword evidence="4" id="KW-0175">Coiled coil</keyword>
<proteinExistence type="predicted"/>
<feature type="compositionally biased region" description="Basic and acidic residues" evidence="5">
    <location>
        <begin position="186"/>
        <end position="195"/>
    </location>
</feature>
<feature type="coiled-coil region" evidence="4">
    <location>
        <begin position="728"/>
        <end position="776"/>
    </location>
</feature>
<feature type="compositionally biased region" description="Low complexity" evidence="5">
    <location>
        <begin position="1094"/>
        <end position="1103"/>
    </location>
</feature>
<feature type="region of interest" description="Disordered" evidence="5">
    <location>
        <begin position="960"/>
        <end position="982"/>
    </location>
</feature>
<evidence type="ECO:0000256" key="2">
    <source>
        <dbReference type="ARBA" id="ARBA00022840"/>
    </source>
</evidence>
<name>A0A250X6Q3_9CHLO</name>
<evidence type="ECO:0000313" key="8">
    <source>
        <dbReference type="Proteomes" id="UP000232323"/>
    </source>
</evidence>
<dbReference type="SMART" id="SM00534">
    <property type="entry name" value="MUTSac"/>
    <property type="match status" value="1"/>
</dbReference>
<keyword evidence="8" id="KW-1185">Reference proteome</keyword>
<dbReference type="EMBL" id="BEGY01000035">
    <property type="protein sequence ID" value="GAX78758.1"/>
    <property type="molecule type" value="Genomic_DNA"/>
</dbReference>
<protein>
    <recommendedName>
        <fullName evidence="6">DNA mismatch repair proteins mutS family domain-containing protein</fullName>
    </recommendedName>
</protein>
<dbReference type="OrthoDB" id="1924787at2759"/>
<organism evidence="7 8">
    <name type="scientific">Chlamydomonas eustigma</name>
    <dbReference type="NCBI Taxonomy" id="1157962"/>
    <lineage>
        <taxon>Eukaryota</taxon>
        <taxon>Viridiplantae</taxon>
        <taxon>Chlorophyta</taxon>
        <taxon>core chlorophytes</taxon>
        <taxon>Chlorophyceae</taxon>
        <taxon>CS clade</taxon>
        <taxon>Chlamydomonadales</taxon>
        <taxon>Chlamydomonadaceae</taxon>
        <taxon>Chlamydomonas</taxon>
    </lineage>
</organism>
<evidence type="ECO:0000256" key="4">
    <source>
        <dbReference type="SAM" id="Coils"/>
    </source>
</evidence>
<evidence type="ECO:0000256" key="5">
    <source>
        <dbReference type="SAM" id="MobiDB-lite"/>
    </source>
</evidence>
<dbReference type="AlphaFoldDB" id="A0A250X6Q3"/>
<feature type="compositionally biased region" description="Polar residues" evidence="5">
    <location>
        <begin position="1004"/>
        <end position="1021"/>
    </location>
</feature>
<dbReference type="GO" id="GO:0006298">
    <property type="term" value="P:mismatch repair"/>
    <property type="evidence" value="ECO:0007669"/>
    <property type="project" value="InterPro"/>
</dbReference>
<feature type="region of interest" description="Disordered" evidence="5">
    <location>
        <begin position="1074"/>
        <end position="1157"/>
    </location>
</feature>
<dbReference type="Pfam" id="PF00488">
    <property type="entry name" value="MutS_V"/>
    <property type="match status" value="1"/>
</dbReference>
<accession>A0A250X6Q3</accession>
<dbReference type="PANTHER" id="PTHR48466:SF2">
    <property type="entry name" value="OS10G0509000 PROTEIN"/>
    <property type="match status" value="1"/>
</dbReference>
<evidence type="ECO:0000256" key="3">
    <source>
        <dbReference type="ARBA" id="ARBA00023125"/>
    </source>
</evidence>
<dbReference type="InterPro" id="IPR000432">
    <property type="entry name" value="DNA_mismatch_repair_MutS_C"/>
</dbReference>
<feature type="region of interest" description="Disordered" evidence="5">
    <location>
        <begin position="186"/>
        <end position="207"/>
    </location>
</feature>